<gene>
    <name evidence="1" type="ORF">MKC95_22690</name>
</gene>
<dbReference type="AlphaFoldDB" id="A0AAP2XUH0"/>
<dbReference type="EMBL" id="JAKTMA010000083">
    <property type="protein sequence ID" value="MCR0235572.1"/>
    <property type="molecule type" value="Genomic_DNA"/>
</dbReference>
<comment type="caution">
    <text evidence="1">The sequence shown here is derived from an EMBL/GenBank/DDBJ whole genome shotgun (WGS) entry which is preliminary data.</text>
</comment>
<name>A0AAP2XUH0_CLOIN</name>
<protein>
    <recommendedName>
        <fullName evidence="3">Phage tail protein</fullName>
    </recommendedName>
</protein>
<sequence length="116" mass="13182">MGRRYDVIDRLRNHNERPVVEIDAEHKYPINTSKTNVLLIMSEVKKAQKKTEDDPESDIKMIDKIIQIALGKEALDYINESNMTMAATNDIMAVIMAAIGDTEVDFDDGETPEEKK</sequence>
<proteinExistence type="predicted"/>
<evidence type="ECO:0000313" key="1">
    <source>
        <dbReference type="EMBL" id="MCR0235572.1"/>
    </source>
</evidence>
<dbReference type="RefSeq" id="WP_008818032.1">
    <property type="nucleotide sequence ID" value="NZ_AP025565.1"/>
</dbReference>
<reference evidence="1" key="1">
    <citation type="journal article" date="2022" name="Clin. Infect. Dis.">
        <title>Association between Clostridium innocuum and antibiotic-associated diarrhea in adults and children: A cross-sectional study and comparative genomics analysis.</title>
        <authorList>
            <person name="Cherny K.E."/>
            <person name="Muscat E.B."/>
            <person name="Balaji A."/>
            <person name="Mukherjee J."/>
            <person name="Ozer E.A."/>
            <person name="Angarone M.P."/>
            <person name="Hauser A.R."/>
            <person name="Sichel J.S."/>
            <person name="Amponsah E."/>
            <person name="Kociolek L.K."/>
        </authorList>
    </citation>
    <scope>NUCLEOTIDE SEQUENCE</scope>
    <source>
        <strain evidence="1">NU1-AC-029v</strain>
    </source>
</reference>
<evidence type="ECO:0008006" key="3">
    <source>
        <dbReference type="Google" id="ProtNLM"/>
    </source>
</evidence>
<accession>A0AAP2XUH0</accession>
<dbReference type="Proteomes" id="UP001203972">
    <property type="component" value="Unassembled WGS sequence"/>
</dbReference>
<evidence type="ECO:0000313" key="2">
    <source>
        <dbReference type="Proteomes" id="UP001203972"/>
    </source>
</evidence>
<organism evidence="1 2">
    <name type="scientific">Clostridium innocuum</name>
    <dbReference type="NCBI Taxonomy" id="1522"/>
    <lineage>
        <taxon>Bacteria</taxon>
        <taxon>Bacillati</taxon>
        <taxon>Bacillota</taxon>
        <taxon>Clostridia</taxon>
        <taxon>Eubacteriales</taxon>
        <taxon>Clostridiaceae</taxon>
        <taxon>Clostridium</taxon>
    </lineage>
</organism>